<evidence type="ECO:0000256" key="2">
    <source>
        <dbReference type="ARBA" id="ARBA00022692"/>
    </source>
</evidence>
<keyword evidence="3 6" id="KW-1133">Transmembrane helix</keyword>
<feature type="transmembrane region" description="Helical" evidence="6">
    <location>
        <begin position="382"/>
        <end position="403"/>
    </location>
</feature>
<organism evidence="8 9">
    <name type="scientific">Sphingopyxis indica</name>
    <dbReference type="NCBI Taxonomy" id="436663"/>
    <lineage>
        <taxon>Bacteria</taxon>
        <taxon>Pseudomonadati</taxon>
        <taxon>Pseudomonadota</taxon>
        <taxon>Alphaproteobacteria</taxon>
        <taxon>Sphingomonadales</taxon>
        <taxon>Sphingomonadaceae</taxon>
        <taxon>Sphingopyxis</taxon>
    </lineage>
</organism>
<evidence type="ECO:0000256" key="5">
    <source>
        <dbReference type="SAM" id="MobiDB-lite"/>
    </source>
</evidence>
<dbReference type="Pfam" id="PF04932">
    <property type="entry name" value="Wzy_C"/>
    <property type="match status" value="1"/>
</dbReference>
<dbReference type="InterPro" id="IPR007016">
    <property type="entry name" value="O-antigen_ligase-rel_domated"/>
</dbReference>
<feature type="transmembrane region" description="Helical" evidence="6">
    <location>
        <begin position="36"/>
        <end position="53"/>
    </location>
</feature>
<keyword evidence="2 6" id="KW-0812">Transmembrane</keyword>
<evidence type="ECO:0000256" key="6">
    <source>
        <dbReference type="SAM" id="Phobius"/>
    </source>
</evidence>
<feature type="transmembrane region" description="Helical" evidence="6">
    <location>
        <begin position="145"/>
        <end position="165"/>
    </location>
</feature>
<feature type="region of interest" description="Disordered" evidence="5">
    <location>
        <begin position="1"/>
        <end position="23"/>
    </location>
</feature>
<dbReference type="AlphaFoldDB" id="A0A239D8Y2"/>
<gene>
    <name evidence="8" type="ORF">SAMN06295955_101125</name>
</gene>
<feature type="transmembrane region" description="Helical" evidence="6">
    <location>
        <begin position="85"/>
        <end position="105"/>
    </location>
</feature>
<proteinExistence type="predicted"/>
<evidence type="ECO:0000313" key="8">
    <source>
        <dbReference type="EMBL" id="SNS28073.1"/>
    </source>
</evidence>
<dbReference type="InterPro" id="IPR051533">
    <property type="entry name" value="WaaL-like"/>
</dbReference>
<evidence type="ECO:0000259" key="7">
    <source>
        <dbReference type="Pfam" id="PF04932"/>
    </source>
</evidence>
<dbReference type="GO" id="GO:0016874">
    <property type="term" value="F:ligase activity"/>
    <property type="evidence" value="ECO:0007669"/>
    <property type="project" value="UniProtKB-KW"/>
</dbReference>
<evidence type="ECO:0000256" key="4">
    <source>
        <dbReference type="ARBA" id="ARBA00023136"/>
    </source>
</evidence>
<accession>A0A239D8Y2</accession>
<keyword evidence="4 6" id="KW-0472">Membrane</keyword>
<dbReference type="GO" id="GO:0016020">
    <property type="term" value="C:membrane"/>
    <property type="evidence" value="ECO:0007669"/>
    <property type="project" value="UniProtKB-SubCell"/>
</dbReference>
<protein>
    <submittedName>
        <fullName evidence="8">O-antigen ligase</fullName>
    </submittedName>
</protein>
<dbReference type="PANTHER" id="PTHR37422">
    <property type="entry name" value="TEICHURONIC ACID BIOSYNTHESIS PROTEIN TUAE"/>
    <property type="match status" value="1"/>
</dbReference>
<keyword evidence="8" id="KW-0436">Ligase</keyword>
<feature type="transmembrane region" description="Helical" evidence="6">
    <location>
        <begin position="415"/>
        <end position="435"/>
    </location>
</feature>
<sequence length="475" mass="50964">MNARVRRRKLAPSQGPLPTRPDAPSKFAGPAVWTEILLYALIVFALVFGGGAISANPRILLICVTAAALLPLALWAGAGRAFRRLPLLAQVAVVLVPLLPLLQLVPLPPSIWGGFPGRELPTTIFDLVGSGSEWHPLSLTPRDTALAALCLLAPIAAFFAALTLDEHARERCVMLVLGVAAVSIFVGLIQLGSRGATLDFYGSTHRGFLLGFFANRNHEGDFIALAAVFAIAFAHRKLRYRQGLLAWSVILSLTFLVAAVGTISRAGLGLTVLGIAMMQFAHFGQALNRRRLILIAAAIAIAALAIYLLSFTSVVERSLSRFNGVSDDDRLRLWQLSAPLVTQYFPWGSGLGSFVPAYAAIEPLDSVSRVYLNHAHNEYLELLIEGGLPAMAVLGVAVVALLTRGLRVLFGKGRLAAFGLPSAIGLLLVALHSIVDYPLRTQSIAVLFGVMAAFFFAESPTRMRVRVDSARPAEE</sequence>
<feature type="transmembrane region" description="Helical" evidence="6">
    <location>
        <begin position="172"/>
        <end position="191"/>
    </location>
</feature>
<comment type="subcellular location">
    <subcellularLocation>
        <location evidence="1">Membrane</location>
        <topology evidence="1">Multi-pass membrane protein</topology>
    </subcellularLocation>
</comment>
<evidence type="ECO:0000256" key="1">
    <source>
        <dbReference type="ARBA" id="ARBA00004141"/>
    </source>
</evidence>
<feature type="transmembrane region" description="Helical" evidence="6">
    <location>
        <begin position="220"/>
        <end position="236"/>
    </location>
</feature>
<dbReference type="PANTHER" id="PTHR37422:SF21">
    <property type="entry name" value="EXOQ-LIKE PROTEIN"/>
    <property type="match status" value="1"/>
</dbReference>
<feature type="transmembrane region" description="Helical" evidence="6">
    <location>
        <begin position="266"/>
        <end position="285"/>
    </location>
</feature>
<keyword evidence="9" id="KW-1185">Reference proteome</keyword>
<feature type="transmembrane region" description="Helical" evidence="6">
    <location>
        <begin position="243"/>
        <end position="260"/>
    </location>
</feature>
<name>A0A239D8Y2_9SPHN</name>
<feature type="transmembrane region" description="Helical" evidence="6">
    <location>
        <begin position="441"/>
        <end position="457"/>
    </location>
</feature>
<evidence type="ECO:0000313" key="9">
    <source>
        <dbReference type="Proteomes" id="UP000198339"/>
    </source>
</evidence>
<feature type="domain" description="O-antigen ligase-related" evidence="7">
    <location>
        <begin position="251"/>
        <end position="394"/>
    </location>
</feature>
<feature type="transmembrane region" description="Helical" evidence="6">
    <location>
        <begin position="59"/>
        <end position="78"/>
    </location>
</feature>
<dbReference type="Proteomes" id="UP000198339">
    <property type="component" value="Unassembled WGS sequence"/>
</dbReference>
<evidence type="ECO:0000256" key="3">
    <source>
        <dbReference type="ARBA" id="ARBA00022989"/>
    </source>
</evidence>
<feature type="transmembrane region" description="Helical" evidence="6">
    <location>
        <begin position="292"/>
        <end position="315"/>
    </location>
</feature>
<reference evidence="8 9" key="1">
    <citation type="submission" date="2017-06" db="EMBL/GenBank/DDBJ databases">
        <authorList>
            <person name="Kim H.J."/>
            <person name="Triplett B.A."/>
        </authorList>
    </citation>
    <scope>NUCLEOTIDE SEQUENCE [LARGE SCALE GENOMIC DNA]</scope>
    <source>
        <strain evidence="8 9">DS15</strain>
    </source>
</reference>
<feature type="compositionally biased region" description="Basic residues" evidence="5">
    <location>
        <begin position="1"/>
        <end position="10"/>
    </location>
</feature>
<dbReference type="EMBL" id="FZPA01000001">
    <property type="protein sequence ID" value="SNS28073.1"/>
    <property type="molecule type" value="Genomic_DNA"/>
</dbReference>